<comment type="caution">
    <text evidence="3">The sequence shown here is derived from an EMBL/GenBank/DDBJ whole genome shotgun (WGS) entry which is preliminary data.</text>
</comment>
<dbReference type="CDD" id="cd07197">
    <property type="entry name" value="nitrilase"/>
    <property type="match status" value="1"/>
</dbReference>
<organism evidence="3 4">
    <name type="scientific">Clostridium rhizosphaerae</name>
    <dbReference type="NCBI Taxonomy" id="2803861"/>
    <lineage>
        <taxon>Bacteria</taxon>
        <taxon>Bacillati</taxon>
        <taxon>Bacillota</taxon>
        <taxon>Clostridia</taxon>
        <taxon>Eubacteriales</taxon>
        <taxon>Clostridiaceae</taxon>
        <taxon>Clostridium</taxon>
    </lineage>
</organism>
<evidence type="ECO:0000259" key="2">
    <source>
        <dbReference type="PROSITE" id="PS50263"/>
    </source>
</evidence>
<evidence type="ECO:0000313" key="3">
    <source>
        <dbReference type="EMBL" id="MBL4935936.1"/>
    </source>
</evidence>
<sequence>MRVAVVNFNSKENIDDNIILMKKYIYDAINNKVYFIIFPELCLTGYQYYMDNITLLSKEKLDNVIGLFLEFSNKNNIYICFGAPSFNEDKIFNSAIVICPDKTVKKYNKIHLYGDEHKIFSKGTKPLILETEFGKIGFGICYDTISFPELIRYYAYKGVNLYINLSAIYLSDLKSSKDYIKRVIEYHVQSNGIYLASSNACGIQSNEKFLGCSCVVGPDAENEIPIHYYCNSKLSIKPNMFIADIELDENLRLIYDGNRFNQIPDYDIELYKYWYN</sequence>
<feature type="domain" description="CN hydrolase" evidence="2">
    <location>
        <begin position="1"/>
        <end position="247"/>
    </location>
</feature>
<dbReference type="InterPro" id="IPR050345">
    <property type="entry name" value="Aliph_Amidase/BUP"/>
</dbReference>
<dbReference type="PANTHER" id="PTHR43674">
    <property type="entry name" value="NITRILASE C965.09-RELATED"/>
    <property type="match status" value="1"/>
</dbReference>
<dbReference type="Pfam" id="PF00795">
    <property type="entry name" value="CN_hydrolase"/>
    <property type="match status" value="1"/>
</dbReference>
<dbReference type="PANTHER" id="PTHR43674:SF2">
    <property type="entry name" value="BETA-UREIDOPROPIONASE"/>
    <property type="match status" value="1"/>
</dbReference>
<gene>
    <name evidence="3" type="ORF">JK636_09205</name>
</gene>
<keyword evidence="1 3" id="KW-0378">Hydrolase</keyword>
<dbReference type="InterPro" id="IPR003010">
    <property type="entry name" value="C-N_Hydrolase"/>
</dbReference>
<dbReference type="RefSeq" id="WP_202748519.1">
    <property type="nucleotide sequence ID" value="NZ_JAESWC010000002.1"/>
</dbReference>
<dbReference type="InterPro" id="IPR036526">
    <property type="entry name" value="C-N_Hydrolase_sf"/>
</dbReference>
<dbReference type="Proteomes" id="UP000632377">
    <property type="component" value="Unassembled WGS sequence"/>
</dbReference>
<proteinExistence type="predicted"/>
<reference evidence="3 4" key="1">
    <citation type="submission" date="2021-01" db="EMBL/GenBank/DDBJ databases">
        <title>Genome public.</title>
        <authorList>
            <person name="Liu C."/>
            <person name="Sun Q."/>
        </authorList>
    </citation>
    <scope>NUCLEOTIDE SEQUENCE [LARGE SCALE GENOMIC DNA]</scope>
    <source>
        <strain evidence="3 4">YIM B02515</strain>
    </source>
</reference>
<dbReference type="GO" id="GO:0016787">
    <property type="term" value="F:hydrolase activity"/>
    <property type="evidence" value="ECO:0007669"/>
    <property type="project" value="UniProtKB-KW"/>
</dbReference>
<evidence type="ECO:0000256" key="1">
    <source>
        <dbReference type="ARBA" id="ARBA00022801"/>
    </source>
</evidence>
<dbReference type="PROSITE" id="PS50263">
    <property type="entry name" value="CN_HYDROLASE"/>
    <property type="match status" value="1"/>
</dbReference>
<evidence type="ECO:0000313" key="4">
    <source>
        <dbReference type="Proteomes" id="UP000632377"/>
    </source>
</evidence>
<dbReference type="SUPFAM" id="SSF56317">
    <property type="entry name" value="Carbon-nitrogen hydrolase"/>
    <property type="match status" value="1"/>
</dbReference>
<name>A0ABS1T9K5_9CLOT</name>
<dbReference type="EMBL" id="JAESWC010000002">
    <property type="protein sequence ID" value="MBL4935936.1"/>
    <property type="molecule type" value="Genomic_DNA"/>
</dbReference>
<protein>
    <submittedName>
        <fullName evidence="3">Carbon-nitrogen hydrolase family protein</fullName>
    </submittedName>
</protein>
<keyword evidence="4" id="KW-1185">Reference proteome</keyword>
<dbReference type="Gene3D" id="3.60.110.10">
    <property type="entry name" value="Carbon-nitrogen hydrolase"/>
    <property type="match status" value="1"/>
</dbReference>
<accession>A0ABS1T9K5</accession>